<dbReference type="GeneID" id="77676517"/>
<evidence type="ECO:0000313" key="12">
    <source>
        <dbReference type="EMBL" id="KFG26421.1"/>
    </source>
</evidence>
<dbReference type="Proteomes" id="UP000054524">
    <property type="component" value="Unassembled WGS sequence"/>
</dbReference>
<evidence type="ECO:0000256" key="2">
    <source>
        <dbReference type="ARBA" id="ARBA00001947"/>
    </source>
</evidence>
<reference evidence="11" key="1">
    <citation type="submission" date="2012-10" db="EMBL/GenBank/DDBJ databases">
        <authorList>
            <consortium name="The Broad Institute Genome Sequencing Platform"/>
            <consortium name="The Broad Institute Genome Sequencing Center for Infectious Disease"/>
            <person name="Cuomo C."/>
            <person name="Troemel E."/>
            <person name="Walker B."/>
            <person name="Young S.K."/>
            <person name="Zeng Q."/>
            <person name="Gargeya S."/>
            <person name="Fitzgerald M."/>
            <person name="Haas B."/>
            <person name="Abouelleil A."/>
            <person name="Alvarado L."/>
            <person name="Arachchi H.M."/>
            <person name="Berlin A.M."/>
            <person name="Chapman S.B."/>
            <person name="Goldberg J."/>
            <person name="Griggs A."/>
            <person name="Gujja S."/>
            <person name="Hansen M."/>
            <person name="Howarth C."/>
            <person name="Imamovic A."/>
            <person name="Larimer J."/>
            <person name="McCowan C."/>
            <person name="Murphy C."/>
            <person name="Neiman D."/>
            <person name="Pearson M."/>
            <person name="Priest M."/>
            <person name="Roberts A."/>
            <person name="Saif S."/>
            <person name="Shea T."/>
            <person name="Sisk P."/>
            <person name="Sykes S."/>
            <person name="Wortman J."/>
            <person name="Nusbaum C."/>
            <person name="Birren B."/>
        </authorList>
    </citation>
    <scope>NUCLEOTIDE SEQUENCE</scope>
    <source>
        <strain evidence="11">ERTm6</strain>
    </source>
</reference>
<dbReference type="InterPro" id="IPR035680">
    <property type="entry name" value="Clx_II_MBL"/>
</dbReference>
<keyword evidence="13" id="KW-1185">Reference proteome</keyword>
<protein>
    <recommendedName>
        <fullName evidence="5">hydroxyacylglutathione hydrolase</fullName>
        <ecNumber evidence="5">3.1.2.6</ecNumber>
    </recommendedName>
    <alternativeName>
        <fullName evidence="9">Glyoxalase II</fullName>
    </alternativeName>
</protein>
<evidence type="ECO:0000256" key="4">
    <source>
        <dbReference type="ARBA" id="ARBA00006759"/>
    </source>
</evidence>
<dbReference type="SUPFAM" id="SSF56281">
    <property type="entry name" value="Metallo-hydrolase/oxidoreductase"/>
    <property type="match status" value="1"/>
</dbReference>
<dbReference type="CDD" id="cd07723">
    <property type="entry name" value="hydroxyacylglutathione_hydrolase_MBL-fold"/>
    <property type="match status" value="1"/>
</dbReference>
<dbReference type="PANTHER" id="PTHR11935">
    <property type="entry name" value="BETA LACTAMASE DOMAIN"/>
    <property type="match status" value="1"/>
</dbReference>
<proteinExistence type="inferred from homology"/>
<comment type="pathway">
    <text evidence="3">Secondary metabolite metabolism; methylglyoxal degradation; (R)-lactate from methylglyoxal: step 2/2.</text>
</comment>
<dbReference type="SMART" id="SM00849">
    <property type="entry name" value="Lactamase_B"/>
    <property type="match status" value="1"/>
</dbReference>
<gene>
    <name evidence="12" type="ORF">NESG_01544</name>
    <name evidence="11" type="ORF">NESG_02357</name>
</gene>
<dbReference type="EMBL" id="AKIJ01000003">
    <property type="protein sequence ID" value="KFG26421.1"/>
    <property type="molecule type" value="Genomic_DNA"/>
</dbReference>
<feature type="domain" description="Metallo-beta-lactamase" evidence="10">
    <location>
        <begin position="11"/>
        <end position="172"/>
    </location>
</feature>
<keyword evidence="6" id="KW-0479">Metal-binding</keyword>
<evidence type="ECO:0000313" key="11">
    <source>
        <dbReference type="EMBL" id="KFG25577.1"/>
    </source>
</evidence>
<dbReference type="RefSeq" id="XP_052904976.1">
    <property type="nucleotide sequence ID" value="XM_053049171.1"/>
</dbReference>
<dbReference type="EMBL" id="AKIJ01000005">
    <property type="protein sequence ID" value="KFG25577.1"/>
    <property type="molecule type" value="Genomic_DNA"/>
</dbReference>
<dbReference type="Gene3D" id="3.60.15.10">
    <property type="entry name" value="Ribonuclease Z/Hydroxyacylglutathione hydrolase-like"/>
    <property type="match status" value="1"/>
</dbReference>
<evidence type="ECO:0000256" key="1">
    <source>
        <dbReference type="ARBA" id="ARBA00001623"/>
    </source>
</evidence>
<evidence type="ECO:0000259" key="10">
    <source>
        <dbReference type="SMART" id="SM00849"/>
    </source>
</evidence>
<name>A0A086J0A9_NEMA1</name>
<dbReference type="HOGENOM" id="CLU_030571_4_0_1"/>
<comment type="catalytic activity">
    <reaction evidence="1">
        <text>an S-(2-hydroxyacyl)glutathione + H2O = a 2-hydroxy carboxylate + glutathione + H(+)</text>
        <dbReference type="Rhea" id="RHEA:21864"/>
        <dbReference type="ChEBI" id="CHEBI:15377"/>
        <dbReference type="ChEBI" id="CHEBI:15378"/>
        <dbReference type="ChEBI" id="CHEBI:57925"/>
        <dbReference type="ChEBI" id="CHEBI:58896"/>
        <dbReference type="ChEBI" id="CHEBI:71261"/>
        <dbReference type="EC" id="3.1.2.6"/>
    </reaction>
</comment>
<dbReference type="InterPro" id="IPR001279">
    <property type="entry name" value="Metallo-B-lactamas"/>
</dbReference>
<evidence type="ECO:0000256" key="5">
    <source>
        <dbReference type="ARBA" id="ARBA00011917"/>
    </source>
</evidence>
<evidence type="ECO:0000256" key="9">
    <source>
        <dbReference type="ARBA" id="ARBA00031044"/>
    </source>
</evidence>
<dbReference type="GO" id="GO:0004416">
    <property type="term" value="F:hydroxyacylglutathione hydrolase activity"/>
    <property type="evidence" value="ECO:0007669"/>
    <property type="project" value="UniProtKB-EC"/>
</dbReference>
<dbReference type="Pfam" id="PF00753">
    <property type="entry name" value="Lactamase_B"/>
    <property type="match status" value="1"/>
</dbReference>
<comment type="cofactor">
    <cofactor evidence="2">
        <name>Zn(2+)</name>
        <dbReference type="ChEBI" id="CHEBI:29105"/>
    </cofactor>
</comment>
<dbReference type="GO" id="GO:0046872">
    <property type="term" value="F:metal ion binding"/>
    <property type="evidence" value="ECO:0007669"/>
    <property type="project" value="UniProtKB-KW"/>
</dbReference>
<dbReference type="AlphaFoldDB" id="A0A086J0A9"/>
<dbReference type="InterPro" id="IPR036866">
    <property type="entry name" value="RibonucZ/Hydroxyglut_hydro"/>
</dbReference>
<keyword evidence="8" id="KW-0862">Zinc</keyword>
<evidence type="ECO:0000256" key="7">
    <source>
        <dbReference type="ARBA" id="ARBA00022801"/>
    </source>
</evidence>
<comment type="caution">
    <text evidence="11">The sequence shown here is derived from an EMBL/GenBank/DDBJ whole genome shotgun (WGS) entry which is preliminary data.</text>
</comment>
<keyword evidence="7" id="KW-0378">Hydrolase</keyword>
<dbReference type="PANTHER" id="PTHR11935:SF94">
    <property type="entry name" value="TENZING NORGAY, ISOFORM C"/>
    <property type="match status" value="1"/>
</dbReference>
<sequence>MLIVPIGARETNLMYVVVGPQSELIFVDPVDPMKIEEAAKRHSALEATVVSLTTHHHEDHSSGNKEIKRRFPQAEIYAGSEKAYCTKTCKDGDIIQVGSLQIECMHVPCHTQDSFAYVVHDVTKREQKAVFVGDTLFYLGCGLFTEGTGEMMYAALSRLAALPPATAVYYGHEYRESNLQFRRTLVPDPACISLERIFLTVEEEKKHNFYINTELVSEIEGFKGKTPVERVCLLRKMKNEFNAQKKKETK</sequence>
<dbReference type="EC" id="3.1.2.6" evidence="5"/>
<evidence type="ECO:0000256" key="6">
    <source>
        <dbReference type="ARBA" id="ARBA00022723"/>
    </source>
</evidence>
<comment type="similarity">
    <text evidence="4">Belongs to the metallo-beta-lactamase superfamily. Glyoxalase II family.</text>
</comment>
<evidence type="ECO:0000256" key="8">
    <source>
        <dbReference type="ARBA" id="ARBA00022833"/>
    </source>
</evidence>
<evidence type="ECO:0000256" key="3">
    <source>
        <dbReference type="ARBA" id="ARBA00004963"/>
    </source>
</evidence>
<evidence type="ECO:0000313" key="13">
    <source>
        <dbReference type="Proteomes" id="UP000054524"/>
    </source>
</evidence>
<accession>A0A086J0A9</accession>
<reference evidence="11 13" key="2">
    <citation type="journal article" date="2014" name="Genome Announc.">
        <title>Genome Sequence of the Microsporidian Species Nematocida sp1 Strain ERTm6 (ATCC PRA-372).</title>
        <authorList>
            <person name="Bakowski M.A."/>
            <person name="Priest M."/>
            <person name="Young S."/>
            <person name="Cuomo C.A."/>
            <person name="Troemel E.R."/>
        </authorList>
    </citation>
    <scope>NUCLEOTIDE SEQUENCE [LARGE SCALE GENOMIC DNA]</scope>
    <source>
        <strain evidence="11 13">ERTm6</strain>
    </source>
</reference>
<dbReference type="UniPathway" id="UPA00619">
    <property type="reaction ID" value="UER00676"/>
</dbReference>
<organism evidence="11 13">
    <name type="scientific">Nematocida ausubeli (strain ATCC PRA-371 / ERTm2)</name>
    <name type="common">Nematode killer fungus</name>
    <dbReference type="NCBI Taxonomy" id="1913371"/>
    <lineage>
        <taxon>Eukaryota</taxon>
        <taxon>Fungi</taxon>
        <taxon>Fungi incertae sedis</taxon>
        <taxon>Microsporidia</taxon>
        <taxon>Nematocida</taxon>
    </lineage>
</organism>